<dbReference type="Gramene" id="OGLUM04G17650.1">
    <property type="protein sequence ID" value="OGLUM04G17650.1"/>
    <property type="gene ID" value="OGLUM04G17650"/>
</dbReference>
<feature type="region of interest" description="Disordered" evidence="1">
    <location>
        <begin position="12"/>
        <end position="49"/>
    </location>
</feature>
<dbReference type="AlphaFoldDB" id="A0A0D9ZMQ9"/>
<dbReference type="EnsemblPlants" id="OGLUM04G17650.1">
    <property type="protein sequence ID" value="OGLUM04G17650.1"/>
    <property type="gene ID" value="OGLUM04G17650"/>
</dbReference>
<reference evidence="2" key="2">
    <citation type="submission" date="2018-05" db="EMBL/GenBank/DDBJ databases">
        <title>OgluRS3 (Oryza glumaepatula Reference Sequence Version 3).</title>
        <authorList>
            <person name="Zhang J."/>
            <person name="Kudrna D."/>
            <person name="Lee S."/>
            <person name="Talag J."/>
            <person name="Welchert J."/>
            <person name="Wing R.A."/>
        </authorList>
    </citation>
    <scope>NUCLEOTIDE SEQUENCE [LARGE SCALE GENOMIC DNA]</scope>
</reference>
<sequence length="141" mass="14591">MVGCFHIPRVRRRDPVGGGARSSDSASTRSAAASGPARSGGGRRPRAEAAVAGPWTWQMALAGVVEPVVCSSPEPTLSRPAGVVAHRCKMYPEMAEEVTITQTVVMGIAPSKGAPQLGDNSDVILFHPAAAPLVGTFSPFK</sequence>
<evidence type="ECO:0000313" key="2">
    <source>
        <dbReference type="EnsemblPlants" id="OGLUM04G17650.1"/>
    </source>
</evidence>
<dbReference type="Proteomes" id="UP000026961">
    <property type="component" value="Chromosome 4"/>
</dbReference>
<proteinExistence type="predicted"/>
<evidence type="ECO:0000313" key="3">
    <source>
        <dbReference type="Proteomes" id="UP000026961"/>
    </source>
</evidence>
<protein>
    <submittedName>
        <fullName evidence="2">Uncharacterized protein</fullName>
    </submittedName>
</protein>
<dbReference type="HOGENOM" id="CLU_2053300_0_0_1"/>
<feature type="compositionally biased region" description="Low complexity" evidence="1">
    <location>
        <begin position="21"/>
        <end position="37"/>
    </location>
</feature>
<name>A0A0D9ZMQ9_9ORYZ</name>
<keyword evidence="3" id="KW-1185">Reference proteome</keyword>
<reference evidence="2" key="1">
    <citation type="submission" date="2015-04" db="UniProtKB">
        <authorList>
            <consortium name="EnsemblPlants"/>
        </authorList>
    </citation>
    <scope>IDENTIFICATION</scope>
</reference>
<accession>A0A0D9ZMQ9</accession>
<organism evidence="2">
    <name type="scientific">Oryza glumipatula</name>
    <dbReference type="NCBI Taxonomy" id="40148"/>
    <lineage>
        <taxon>Eukaryota</taxon>
        <taxon>Viridiplantae</taxon>
        <taxon>Streptophyta</taxon>
        <taxon>Embryophyta</taxon>
        <taxon>Tracheophyta</taxon>
        <taxon>Spermatophyta</taxon>
        <taxon>Magnoliopsida</taxon>
        <taxon>Liliopsida</taxon>
        <taxon>Poales</taxon>
        <taxon>Poaceae</taxon>
        <taxon>BOP clade</taxon>
        <taxon>Oryzoideae</taxon>
        <taxon>Oryzeae</taxon>
        <taxon>Oryzinae</taxon>
        <taxon>Oryza</taxon>
    </lineage>
</organism>
<evidence type="ECO:0000256" key="1">
    <source>
        <dbReference type="SAM" id="MobiDB-lite"/>
    </source>
</evidence>